<evidence type="ECO:0000313" key="2">
    <source>
        <dbReference type="EMBL" id="GAA3022466.1"/>
    </source>
</evidence>
<organism evidence="2 3">
    <name type="scientific">Gordonia defluvii</name>
    <dbReference type="NCBI Taxonomy" id="283718"/>
    <lineage>
        <taxon>Bacteria</taxon>
        <taxon>Bacillati</taxon>
        <taxon>Actinomycetota</taxon>
        <taxon>Actinomycetes</taxon>
        <taxon>Mycobacteriales</taxon>
        <taxon>Gordoniaceae</taxon>
        <taxon>Gordonia</taxon>
    </lineage>
</organism>
<sequence length="54" mass="6225">MFRRRRTWRLTGAHRVRTRGRFGVMADVLMIVVTVAATVACLLAIRGLDDRVQR</sequence>
<feature type="transmembrane region" description="Helical" evidence="1">
    <location>
        <begin position="21"/>
        <end position="45"/>
    </location>
</feature>
<accession>A0ABP6KRR3</accession>
<keyword evidence="3" id="KW-1185">Reference proteome</keyword>
<comment type="caution">
    <text evidence="2">The sequence shown here is derived from an EMBL/GenBank/DDBJ whole genome shotgun (WGS) entry which is preliminary data.</text>
</comment>
<reference evidence="3" key="1">
    <citation type="journal article" date="2019" name="Int. J. Syst. Evol. Microbiol.">
        <title>The Global Catalogue of Microorganisms (GCM) 10K type strain sequencing project: providing services to taxonomists for standard genome sequencing and annotation.</title>
        <authorList>
            <consortium name="The Broad Institute Genomics Platform"/>
            <consortium name="The Broad Institute Genome Sequencing Center for Infectious Disease"/>
            <person name="Wu L."/>
            <person name="Ma J."/>
        </authorList>
    </citation>
    <scope>NUCLEOTIDE SEQUENCE [LARGE SCALE GENOMIC DNA]</scope>
    <source>
        <strain evidence="3">JCM 14234</strain>
    </source>
</reference>
<dbReference type="Proteomes" id="UP001501035">
    <property type="component" value="Unassembled WGS sequence"/>
</dbReference>
<keyword evidence="1" id="KW-0812">Transmembrane</keyword>
<protein>
    <submittedName>
        <fullName evidence="2">Uncharacterized protein</fullName>
    </submittedName>
</protein>
<evidence type="ECO:0000313" key="3">
    <source>
        <dbReference type="Proteomes" id="UP001501035"/>
    </source>
</evidence>
<proteinExistence type="predicted"/>
<name>A0ABP6KRR3_9ACTN</name>
<dbReference type="EMBL" id="BAAAVS010000001">
    <property type="protein sequence ID" value="GAA3022466.1"/>
    <property type="molecule type" value="Genomic_DNA"/>
</dbReference>
<keyword evidence="1" id="KW-1133">Transmembrane helix</keyword>
<gene>
    <name evidence="2" type="ORF">GCM10010528_00700</name>
</gene>
<keyword evidence="1" id="KW-0472">Membrane</keyword>
<evidence type="ECO:0000256" key="1">
    <source>
        <dbReference type="SAM" id="Phobius"/>
    </source>
</evidence>